<feature type="transmembrane region" description="Helical" evidence="2">
    <location>
        <begin position="482"/>
        <end position="505"/>
    </location>
</feature>
<reference evidence="4" key="1">
    <citation type="submission" date="2021-06" db="EMBL/GenBank/DDBJ databases">
        <authorList>
            <person name="Hodson N. C."/>
            <person name="Mongue J. A."/>
            <person name="Jaron S. K."/>
        </authorList>
    </citation>
    <scope>NUCLEOTIDE SEQUENCE</scope>
</reference>
<accession>A0A8J2NYG6</accession>
<keyword evidence="2" id="KW-0472">Membrane</keyword>
<keyword evidence="5" id="KW-1185">Reference proteome</keyword>
<feature type="compositionally biased region" description="Low complexity" evidence="1">
    <location>
        <begin position="129"/>
        <end position="155"/>
    </location>
</feature>
<dbReference type="Proteomes" id="UP000708208">
    <property type="component" value="Unassembled WGS sequence"/>
</dbReference>
<dbReference type="PANTHER" id="PTHR23252">
    <property type="entry name" value="INTIMAL THICKNESS RECEPTOR-RELATED"/>
    <property type="match status" value="1"/>
</dbReference>
<comment type="caution">
    <text evidence="4">The sequence shown here is derived from an EMBL/GenBank/DDBJ whole genome shotgun (WGS) entry which is preliminary data.</text>
</comment>
<protein>
    <recommendedName>
        <fullName evidence="3">GPR180/TMEM145 transmembrane domain-containing protein</fullName>
    </recommendedName>
</protein>
<dbReference type="AlphaFoldDB" id="A0A8J2NYG6"/>
<gene>
    <name evidence="4" type="ORF">AFUS01_LOCUS14084</name>
</gene>
<feature type="transmembrane region" description="Helical" evidence="2">
    <location>
        <begin position="517"/>
        <end position="538"/>
    </location>
</feature>
<name>A0A8J2NYG6_9HEXA</name>
<keyword evidence="2" id="KW-0812">Transmembrane</keyword>
<feature type="transmembrane region" description="Helical" evidence="2">
    <location>
        <begin position="414"/>
        <end position="432"/>
    </location>
</feature>
<dbReference type="EMBL" id="CAJVCH010117586">
    <property type="protein sequence ID" value="CAG7725104.1"/>
    <property type="molecule type" value="Genomic_DNA"/>
</dbReference>
<evidence type="ECO:0000256" key="1">
    <source>
        <dbReference type="SAM" id="MobiDB-lite"/>
    </source>
</evidence>
<feature type="region of interest" description="Disordered" evidence="1">
    <location>
        <begin position="129"/>
        <end position="157"/>
    </location>
</feature>
<feature type="domain" description="GPR180/TMEM145 transmembrane" evidence="3">
    <location>
        <begin position="315"/>
        <end position="533"/>
    </location>
</feature>
<evidence type="ECO:0000313" key="4">
    <source>
        <dbReference type="EMBL" id="CAG7725104.1"/>
    </source>
</evidence>
<evidence type="ECO:0000313" key="5">
    <source>
        <dbReference type="Proteomes" id="UP000708208"/>
    </source>
</evidence>
<feature type="transmembrane region" description="Helical" evidence="2">
    <location>
        <begin position="315"/>
        <end position="335"/>
    </location>
</feature>
<dbReference type="InterPro" id="IPR019336">
    <property type="entry name" value="GPR180/TMEM145_TM"/>
</dbReference>
<feature type="transmembrane region" description="Helical" evidence="2">
    <location>
        <begin position="344"/>
        <end position="365"/>
    </location>
</feature>
<proteinExistence type="predicted"/>
<dbReference type="GO" id="GO:0019236">
    <property type="term" value="P:response to pheromone"/>
    <property type="evidence" value="ECO:0007669"/>
    <property type="project" value="InterPro"/>
</dbReference>
<dbReference type="GO" id="GO:0007186">
    <property type="term" value="P:G protein-coupled receptor signaling pathway"/>
    <property type="evidence" value="ECO:0007669"/>
    <property type="project" value="InterPro"/>
</dbReference>
<dbReference type="OrthoDB" id="45670at2759"/>
<evidence type="ECO:0000259" key="3">
    <source>
        <dbReference type="Pfam" id="PF10192"/>
    </source>
</evidence>
<feature type="transmembrane region" description="Helical" evidence="2">
    <location>
        <begin position="385"/>
        <end position="402"/>
    </location>
</feature>
<organism evidence="4 5">
    <name type="scientific">Allacma fusca</name>
    <dbReference type="NCBI Taxonomy" id="39272"/>
    <lineage>
        <taxon>Eukaryota</taxon>
        <taxon>Metazoa</taxon>
        <taxon>Ecdysozoa</taxon>
        <taxon>Arthropoda</taxon>
        <taxon>Hexapoda</taxon>
        <taxon>Collembola</taxon>
        <taxon>Symphypleona</taxon>
        <taxon>Sminthuridae</taxon>
        <taxon>Allacma</taxon>
    </lineage>
</organism>
<dbReference type="PANTHER" id="PTHR23252:SF43">
    <property type="entry name" value="INTIMAL THICKNESS RELATED RECEPTOR IRP DOMAIN-CONTAINING PROTEIN"/>
    <property type="match status" value="1"/>
</dbReference>
<sequence>METIGGDGYSQYSTFTSYYCPGAKVRTWKKVSSWTWTLILCMIFLEINTGSALHLKGTWDSDSFFLFLSKFGFQKTEIFDKNGTQGFIFGNVSNPFYVAEKKAPDLISLPSTTSKPKNASLLSTNSVNVTSSSNSSNINSTVNSSSSTTSPTTTTKAPYQGEFSYPGTFVVLDKSYFVDFYRHRNDPDKDVACQQMFDQIKNVNYDPHCFPDGKENFLRRIPCPKNGLCVEDLIPSDVVKDHQFTYAISDKTQAKFWYVSLVACYRDPKTCKWKHSRNYTAVQYDIWLVNGNPYTKAQNPLEYQFSFDRQDTVEIYLVFFVCYLVLVPLQVHAVLRQRHILPRLFTGSIALELTAVLSNVIHNLTFCLDGVGHPSLAVFGDISDILARAIFMLILLVLAKGWAVTRTELTSKPFIFGIWVLYGVIHILLYVWNQTEVDVIEDIDEYQTWPGWLILILRTIIMMWFVYELKDTMNHEHQPHKLNFFLHFGAAALVWFIYLPIVALIALQVSPLWRSKLLLGITYSADCFAFAVMTHLLWPTRSQQYFLLKTSTLDTSLTDELEEFNEAPHVVNPYARRSTHWYPVNYSFQDVSSPEAVSLTHANNLSNLSNGNHSYSDDKDSMPLIIT</sequence>
<dbReference type="InterPro" id="IPR047831">
    <property type="entry name" value="GPR180/TMEM145"/>
</dbReference>
<feature type="transmembrane region" description="Helical" evidence="2">
    <location>
        <begin position="452"/>
        <end position="470"/>
    </location>
</feature>
<evidence type="ECO:0000256" key="2">
    <source>
        <dbReference type="SAM" id="Phobius"/>
    </source>
</evidence>
<keyword evidence="2" id="KW-1133">Transmembrane helix</keyword>
<dbReference type="Pfam" id="PF10192">
    <property type="entry name" value="GPR180-TMEM145_TM"/>
    <property type="match status" value="1"/>
</dbReference>